<dbReference type="InterPro" id="IPR021338">
    <property type="entry name" value="DUF2953"/>
</dbReference>
<reference evidence="2 3" key="1">
    <citation type="submission" date="2016-10" db="EMBL/GenBank/DDBJ databases">
        <authorList>
            <person name="de Groot N.N."/>
        </authorList>
    </citation>
    <scope>NUCLEOTIDE SEQUENCE [LARGE SCALE GENOMIC DNA]</scope>
    <source>
        <strain evidence="2 3">CGMCC 1.10434</strain>
    </source>
</reference>
<protein>
    <recommendedName>
        <fullName evidence="4">DUF2953 domain-containing protein</fullName>
    </recommendedName>
</protein>
<evidence type="ECO:0008006" key="4">
    <source>
        <dbReference type="Google" id="ProtNLM"/>
    </source>
</evidence>
<evidence type="ECO:0000256" key="1">
    <source>
        <dbReference type="SAM" id="Phobius"/>
    </source>
</evidence>
<gene>
    <name evidence="2" type="ORF">SAMN04488134_11446</name>
</gene>
<name>A0A1H8T1Q0_9BACI</name>
<accession>A0A1H8T1Q0</accession>
<dbReference type="EMBL" id="FODJ01000014">
    <property type="protein sequence ID" value="SEO84891.1"/>
    <property type="molecule type" value="Genomic_DNA"/>
</dbReference>
<proteinExistence type="predicted"/>
<keyword evidence="1" id="KW-0812">Transmembrane</keyword>
<keyword evidence="1" id="KW-0472">Membrane</keyword>
<evidence type="ECO:0000313" key="2">
    <source>
        <dbReference type="EMBL" id="SEO84891.1"/>
    </source>
</evidence>
<dbReference type="RefSeq" id="WP_091500022.1">
    <property type="nucleotide sequence ID" value="NZ_FODJ01000014.1"/>
</dbReference>
<evidence type="ECO:0000313" key="3">
    <source>
        <dbReference type="Proteomes" id="UP000199300"/>
    </source>
</evidence>
<organism evidence="2 3">
    <name type="scientific">Amphibacillus marinus</name>
    <dbReference type="NCBI Taxonomy" id="872970"/>
    <lineage>
        <taxon>Bacteria</taxon>
        <taxon>Bacillati</taxon>
        <taxon>Bacillota</taxon>
        <taxon>Bacilli</taxon>
        <taxon>Bacillales</taxon>
        <taxon>Bacillaceae</taxon>
        <taxon>Amphibacillus</taxon>
    </lineage>
</organism>
<dbReference type="OrthoDB" id="1683589at2"/>
<dbReference type="AlphaFoldDB" id="A0A1H8T1Q0"/>
<keyword evidence="1" id="KW-1133">Transmembrane helix</keyword>
<dbReference type="Proteomes" id="UP000199300">
    <property type="component" value="Unassembled WGS sequence"/>
</dbReference>
<keyword evidence="3" id="KW-1185">Reference proteome</keyword>
<dbReference type="Pfam" id="PF11167">
    <property type="entry name" value="DUF2953"/>
    <property type="match status" value="1"/>
</dbReference>
<sequence length="183" mass="20520">MVIIIGIVALIIMITVGLLFFVPLKIQMSFQVEQQVEGSVQIKFLFIPVYMKEITLDYEEIFDQLTKLTTKKSAKLNNRSRSMISALTCKKLSWTTVIGTANAAHTAPIAALAYSCKAIIASFFIERWSTKPERVNYHVTPCYQGLYVKSDCQCMFSVKLGHAIGILLNRERSKQNDASTASD</sequence>
<feature type="transmembrane region" description="Helical" evidence="1">
    <location>
        <begin position="6"/>
        <end position="24"/>
    </location>
</feature>
<dbReference type="STRING" id="872970.SAMN04488134_11446"/>